<evidence type="ECO:0000256" key="1">
    <source>
        <dbReference type="SAM" id="MobiDB-lite"/>
    </source>
</evidence>
<dbReference type="AlphaFoldDB" id="A0A8H7DKT9"/>
<feature type="compositionally biased region" description="Basic and acidic residues" evidence="1">
    <location>
        <begin position="336"/>
        <end position="349"/>
    </location>
</feature>
<protein>
    <submittedName>
        <fullName evidence="3">Uncharacterized protein</fullName>
    </submittedName>
</protein>
<evidence type="ECO:0000313" key="4">
    <source>
        <dbReference type="Proteomes" id="UP000623467"/>
    </source>
</evidence>
<organism evidence="3 4">
    <name type="scientific">Mycena sanguinolenta</name>
    <dbReference type="NCBI Taxonomy" id="230812"/>
    <lineage>
        <taxon>Eukaryota</taxon>
        <taxon>Fungi</taxon>
        <taxon>Dikarya</taxon>
        <taxon>Basidiomycota</taxon>
        <taxon>Agaricomycotina</taxon>
        <taxon>Agaricomycetes</taxon>
        <taxon>Agaricomycetidae</taxon>
        <taxon>Agaricales</taxon>
        <taxon>Marasmiineae</taxon>
        <taxon>Mycenaceae</taxon>
        <taxon>Mycena</taxon>
    </lineage>
</organism>
<keyword evidence="4" id="KW-1185">Reference proteome</keyword>
<feature type="transmembrane region" description="Helical" evidence="2">
    <location>
        <begin position="228"/>
        <end position="245"/>
    </location>
</feature>
<feature type="transmembrane region" description="Helical" evidence="2">
    <location>
        <begin position="64"/>
        <end position="83"/>
    </location>
</feature>
<dbReference type="EMBL" id="JACAZH010000001">
    <property type="protein sequence ID" value="KAF7377845.1"/>
    <property type="molecule type" value="Genomic_DNA"/>
</dbReference>
<proteinExistence type="predicted"/>
<accession>A0A8H7DKT9</accession>
<keyword evidence="2" id="KW-0812">Transmembrane</keyword>
<reference evidence="3" key="1">
    <citation type="submission" date="2020-05" db="EMBL/GenBank/DDBJ databases">
        <title>Mycena genomes resolve the evolution of fungal bioluminescence.</title>
        <authorList>
            <person name="Tsai I.J."/>
        </authorList>
    </citation>
    <scope>NUCLEOTIDE SEQUENCE</scope>
    <source>
        <strain evidence="3">160909Yilan</strain>
    </source>
</reference>
<keyword evidence="2" id="KW-1133">Transmembrane helix</keyword>
<sequence length="356" mass="38677">MANATELPNPLTPLAFLPPALASQFAVSQYLYAATLGAYVWDIGLNLGHDYVLLFKHKVRFPTIVYFLSRAVTFAFILTSFVYEVAPVKNCQALALGWSICIILSQTTTRMLFYLRVTAVWHPSKIVYVVFSILLIAVPCASLTAPLGIRAAHIGPTKQCITTAVPANIEVAAIMPVINDTAVFLAITYRILAHTTVADSSMARLRGFFGGRGLSTLSRALLQSGQHFYFVAVAVNVILLVLVKLPKLPPVYQSMLTIPAAALVNTTACLVFRRIKFGLISSDGVSKSPTSGFSSNFHATANPRTLSLHPRHTDFTTAELGSDMAFPLDVRVQREVDKSENSADGKQEVSKTTSLV</sequence>
<feature type="transmembrane region" description="Helical" evidence="2">
    <location>
        <begin position="251"/>
        <end position="272"/>
    </location>
</feature>
<name>A0A8H7DKT9_9AGAR</name>
<evidence type="ECO:0000313" key="3">
    <source>
        <dbReference type="EMBL" id="KAF7377845.1"/>
    </source>
</evidence>
<dbReference type="OrthoDB" id="10327952at2759"/>
<feature type="region of interest" description="Disordered" evidence="1">
    <location>
        <begin position="336"/>
        <end position="356"/>
    </location>
</feature>
<dbReference type="Proteomes" id="UP000623467">
    <property type="component" value="Unassembled WGS sequence"/>
</dbReference>
<keyword evidence="2" id="KW-0472">Membrane</keyword>
<gene>
    <name evidence="3" type="ORF">MSAN_00208000</name>
</gene>
<evidence type="ECO:0000256" key="2">
    <source>
        <dbReference type="SAM" id="Phobius"/>
    </source>
</evidence>
<comment type="caution">
    <text evidence="3">The sequence shown here is derived from an EMBL/GenBank/DDBJ whole genome shotgun (WGS) entry which is preliminary data.</text>
</comment>
<feature type="transmembrane region" description="Helical" evidence="2">
    <location>
        <begin position="95"/>
        <end position="114"/>
    </location>
</feature>
<feature type="transmembrane region" description="Helical" evidence="2">
    <location>
        <begin position="126"/>
        <end position="149"/>
    </location>
</feature>